<dbReference type="PANTHER" id="PTHR10983">
    <property type="entry name" value="1-ACYLGLYCEROL-3-PHOSPHATE ACYLTRANSFERASE-RELATED"/>
    <property type="match status" value="1"/>
</dbReference>
<feature type="transmembrane region" description="Helical" evidence="8">
    <location>
        <begin position="66"/>
        <end position="82"/>
    </location>
</feature>
<dbReference type="InterPro" id="IPR032098">
    <property type="entry name" value="Acyltransf_C"/>
</dbReference>
<protein>
    <recommendedName>
        <fullName evidence="5">1-acylglycerol-3-phosphate O-acyltransferase</fullName>
        <ecNumber evidence="5">2.3.1.51</ecNumber>
    </recommendedName>
</protein>
<gene>
    <name evidence="10" type="ORF">Syun_004976</name>
</gene>
<evidence type="ECO:0000256" key="3">
    <source>
        <dbReference type="ARBA" id="ARBA00005189"/>
    </source>
</evidence>
<dbReference type="SMART" id="SM00563">
    <property type="entry name" value="PlsC"/>
    <property type="match status" value="1"/>
</dbReference>
<evidence type="ECO:0000256" key="6">
    <source>
        <dbReference type="ARBA" id="ARBA00022679"/>
    </source>
</evidence>
<proteinExistence type="inferred from homology"/>
<dbReference type="AlphaFoldDB" id="A0AAP0L7D7"/>
<evidence type="ECO:0000256" key="7">
    <source>
        <dbReference type="ARBA" id="ARBA00023315"/>
    </source>
</evidence>
<evidence type="ECO:0000313" key="10">
    <source>
        <dbReference type="EMBL" id="KAK9164074.1"/>
    </source>
</evidence>
<dbReference type="Proteomes" id="UP001420932">
    <property type="component" value="Unassembled WGS sequence"/>
</dbReference>
<dbReference type="SUPFAM" id="SSF69593">
    <property type="entry name" value="Glycerol-3-phosphate (1)-acyltransferase"/>
    <property type="match status" value="1"/>
</dbReference>
<comment type="caution">
    <text evidence="10">The sequence shown here is derived from an EMBL/GenBank/DDBJ whole genome shotgun (WGS) entry which is preliminary data.</text>
</comment>
<dbReference type="GO" id="GO:0012505">
    <property type="term" value="C:endomembrane system"/>
    <property type="evidence" value="ECO:0007669"/>
    <property type="project" value="TreeGrafter"/>
</dbReference>
<dbReference type="Pfam" id="PF01553">
    <property type="entry name" value="Acyltransferase"/>
    <property type="match status" value="1"/>
</dbReference>
<comment type="catalytic activity">
    <reaction evidence="1">
        <text>a 1-acyl-sn-glycero-3-phosphate + an acyl-CoA = a 1,2-diacyl-sn-glycero-3-phosphate + CoA</text>
        <dbReference type="Rhea" id="RHEA:19709"/>
        <dbReference type="ChEBI" id="CHEBI:57287"/>
        <dbReference type="ChEBI" id="CHEBI:57970"/>
        <dbReference type="ChEBI" id="CHEBI:58342"/>
        <dbReference type="ChEBI" id="CHEBI:58608"/>
        <dbReference type="EC" id="2.3.1.51"/>
    </reaction>
</comment>
<organism evidence="10 11">
    <name type="scientific">Stephania yunnanensis</name>
    <dbReference type="NCBI Taxonomy" id="152371"/>
    <lineage>
        <taxon>Eukaryota</taxon>
        <taxon>Viridiplantae</taxon>
        <taxon>Streptophyta</taxon>
        <taxon>Embryophyta</taxon>
        <taxon>Tracheophyta</taxon>
        <taxon>Spermatophyta</taxon>
        <taxon>Magnoliopsida</taxon>
        <taxon>Ranunculales</taxon>
        <taxon>Menispermaceae</taxon>
        <taxon>Menispermoideae</taxon>
        <taxon>Cissampelideae</taxon>
        <taxon>Stephania</taxon>
    </lineage>
</organism>
<feature type="domain" description="Phospholipid/glycerol acyltransferase" evidence="9">
    <location>
        <begin position="103"/>
        <end position="225"/>
    </location>
</feature>
<keyword evidence="8" id="KW-0812">Transmembrane</keyword>
<evidence type="ECO:0000256" key="4">
    <source>
        <dbReference type="ARBA" id="ARBA00008655"/>
    </source>
</evidence>
<sequence>MEGSTCRHLNSNGVSSCSRPLTPTRILRGIFCLLVLLSTAFMMLVYLGPVFAVTLRLFSVHYSRKATSFFFGTWLALWPFLFEKINGTKMVFSGETVPDRERALLLANHRTEVDWMYLWDLALRKGCLGCIKYVLKSSLMRLPIFGWGFHILEFIAVERKWEVDESIMRQKLSTFSDPQDPLWLAIFPEGTDYTEEKCKRCQKYAAENGLPTLTNVLLPKTKGFYACLEALRNSLDADFNIPQYLQCNAVYDITIGYKYRCPSLMDNVFGVDPSEVHIHIRRIPLYQIPTTEDEAASWLMELFQFKDRLLTDFSAQGHFPEQVKAEEDLSTMKCLVNIAIVTAITWICIFLTFFSSSWFKVYICLSCAYLTWATYSQFQPSPVVSYVKSMFITSKKRKSKLR</sequence>
<dbReference type="CDD" id="cd07990">
    <property type="entry name" value="LPLAT_LCLAT1-like"/>
    <property type="match status" value="1"/>
</dbReference>
<dbReference type="PANTHER" id="PTHR10983:SF16">
    <property type="entry name" value="LYSOCARDIOLIPIN ACYLTRANSFERASE 1"/>
    <property type="match status" value="1"/>
</dbReference>
<evidence type="ECO:0000256" key="1">
    <source>
        <dbReference type="ARBA" id="ARBA00001141"/>
    </source>
</evidence>
<evidence type="ECO:0000256" key="2">
    <source>
        <dbReference type="ARBA" id="ARBA00004728"/>
    </source>
</evidence>
<dbReference type="EMBL" id="JBBNAF010000002">
    <property type="protein sequence ID" value="KAK9164074.1"/>
    <property type="molecule type" value="Genomic_DNA"/>
</dbReference>
<keyword evidence="7" id="KW-0012">Acyltransferase</keyword>
<dbReference type="GO" id="GO:0003841">
    <property type="term" value="F:1-acylglycerol-3-phosphate O-acyltransferase activity"/>
    <property type="evidence" value="ECO:0007669"/>
    <property type="project" value="UniProtKB-EC"/>
</dbReference>
<evidence type="ECO:0000256" key="5">
    <source>
        <dbReference type="ARBA" id="ARBA00013211"/>
    </source>
</evidence>
<keyword evidence="6" id="KW-0808">Transferase</keyword>
<accession>A0AAP0L7D7</accession>
<feature type="transmembrane region" description="Helical" evidence="8">
    <location>
        <begin position="334"/>
        <end position="353"/>
    </location>
</feature>
<keyword evidence="11" id="KW-1185">Reference proteome</keyword>
<keyword evidence="8" id="KW-1133">Transmembrane helix</keyword>
<dbReference type="InterPro" id="IPR002123">
    <property type="entry name" value="Plipid/glycerol_acylTrfase"/>
</dbReference>
<name>A0AAP0L7D7_9MAGN</name>
<keyword evidence="8" id="KW-0472">Membrane</keyword>
<comment type="pathway">
    <text evidence="3">Lipid metabolism.</text>
</comment>
<evidence type="ECO:0000313" key="11">
    <source>
        <dbReference type="Proteomes" id="UP001420932"/>
    </source>
</evidence>
<feature type="transmembrane region" description="Helical" evidence="8">
    <location>
        <begin position="26"/>
        <end position="46"/>
    </location>
</feature>
<reference evidence="10 11" key="1">
    <citation type="submission" date="2024-01" db="EMBL/GenBank/DDBJ databases">
        <title>Genome assemblies of Stephania.</title>
        <authorList>
            <person name="Yang L."/>
        </authorList>
    </citation>
    <scope>NUCLEOTIDE SEQUENCE [LARGE SCALE GENOMIC DNA]</scope>
    <source>
        <strain evidence="10">YNDBR</strain>
        <tissue evidence="10">Leaf</tissue>
    </source>
</reference>
<comment type="pathway">
    <text evidence="2">Phospholipid metabolism; CDP-diacylglycerol biosynthesis; CDP-diacylglycerol from sn-glycerol 3-phosphate: step 2/3.</text>
</comment>
<evidence type="ECO:0000259" key="9">
    <source>
        <dbReference type="SMART" id="SM00563"/>
    </source>
</evidence>
<evidence type="ECO:0000256" key="8">
    <source>
        <dbReference type="SAM" id="Phobius"/>
    </source>
</evidence>
<comment type="similarity">
    <text evidence="4">Belongs to the 1-acyl-sn-glycerol-3-phosphate acyltransferase family.</text>
</comment>
<dbReference type="Pfam" id="PF16076">
    <property type="entry name" value="Acyltransf_C"/>
    <property type="match status" value="1"/>
</dbReference>
<dbReference type="EC" id="2.3.1.51" evidence="5"/>